<evidence type="ECO:0000313" key="3">
    <source>
        <dbReference type="EMBL" id="GMT32257.1"/>
    </source>
</evidence>
<feature type="compositionally biased region" description="Basic residues" evidence="1">
    <location>
        <begin position="98"/>
        <end position="110"/>
    </location>
</feature>
<name>A0AAV5WJW5_9BILA</name>
<feature type="chain" id="PRO_5043607817" evidence="2">
    <location>
        <begin position="19"/>
        <end position="117"/>
    </location>
</feature>
<organism evidence="3 4">
    <name type="scientific">Pristionchus fissidentatus</name>
    <dbReference type="NCBI Taxonomy" id="1538716"/>
    <lineage>
        <taxon>Eukaryota</taxon>
        <taxon>Metazoa</taxon>
        <taxon>Ecdysozoa</taxon>
        <taxon>Nematoda</taxon>
        <taxon>Chromadorea</taxon>
        <taxon>Rhabditida</taxon>
        <taxon>Rhabditina</taxon>
        <taxon>Diplogasteromorpha</taxon>
        <taxon>Diplogasteroidea</taxon>
        <taxon>Neodiplogasteridae</taxon>
        <taxon>Pristionchus</taxon>
    </lineage>
</organism>
<comment type="caution">
    <text evidence="3">The sequence shown here is derived from an EMBL/GenBank/DDBJ whole genome shotgun (WGS) entry which is preliminary data.</text>
</comment>
<evidence type="ECO:0000256" key="1">
    <source>
        <dbReference type="SAM" id="MobiDB-lite"/>
    </source>
</evidence>
<evidence type="ECO:0000313" key="4">
    <source>
        <dbReference type="Proteomes" id="UP001432322"/>
    </source>
</evidence>
<keyword evidence="4" id="KW-1185">Reference proteome</keyword>
<feature type="signal peptide" evidence="2">
    <location>
        <begin position="1"/>
        <end position="18"/>
    </location>
</feature>
<protein>
    <submittedName>
        <fullName evidence="3">Uncharacterized protein</fullName>
    </submittedName>
</protein>
<reference evidence="3" key="1">
    <citation type="submission" date="2023-10" db="EMBL/GenBank/DDBJ databases">
        <title>Genome assembly of Pristionchus species.</title>
        <authorList>
            <person name="Yoshida K."/>
            <person name="Sommer R.J."/>
        </authorList>
    </citation>
    <scope>NUCLEOTIDE SEQUENCE</scope>
    <source>
        <strain evidence="3">RS5133</strain>
    </source>
</reference>
<dbReference type="Proteomes" id="UP001432322">
    <property type="component" value="Unassembled WGS sequence"/>
</dbReference>
<dbReference type="AlphaFoldDB" id="A0AAV5WJW5"/>
<dbReference type="EMBL" id="BTSY01000006">
    <property type="protein sequence ID" value="GMT32257.1"/>
    <property type="molecule type" value="Genomic_DNA"/>
</dbReference>
<gene>
    <name evidence="3" type="ORF">PFISCL1PPCAC_23554</name>
</gene>
<feature type="region of interest" description="Disordered" evidence="1">
    <location>
        <begin position="41"/>
        <end position="117"/>
    </location>
</feature>
<keyword evidence="2" id="KW-0732">Signal</keyword>
<evidence type="ECO:0000256" key="2">
    <source>
        <dbReference type="SAM" id="SignalP"/>
    </source>
</evidence>
<sequence>MSLLTIILVFAVIGLCAAFYYYKIEERKRMHNIMEIWKDVKNTRPGESNHKPQGDKSQDSRRSHEMPDLDPAVRRAKARLREHQTDPTLVTAIDKPRSRPPSRRKTHRQTRTPSKLD</sequence>
<proteinExistence type="predicted"/>
<accession>A0AAV5WJW5</accession>
<feature type="compositionally biased region" description="Basic and acidic residues" evidence="1">
    <location>
        <begin position="41"/>
        <end position="85"/>
    </location>
</feature>